<dbReference type="AlphaFoldDB" id="A0AA35IUW0"/>
<dbReference type="Pfam" id="PF03660">
    <property type="entry name" value="PHF5"/>
    <property type="match status" value="1"/>
</dbReference>
<dbReference type="PANTHER" id="PTHR13120">
    <property type="entry name" value="PHD FINGER-LIKE DOMAIN-CONTAINING PROTEIN 5A"/>
    <property type="match status" value="1"/>
</dbReference>
<evidence type="ECO:0000313" key="2">
    <source>
        <dbReference type="EMBL" id="CAI4036953.1"/>
    </source>
</evidence>
<protein>
    <recommendedName>
        <fullName evidence="4">Rds3p</fullName>
    </recommendedName>
</protein>
<accession>A0AA35IUW0</accession>
<name>A0AA35IUW0_SACMI</name>
<dbReference type="GO" id="GO:0000398">
    <property type="term" value="P:mRNA splicing, via spliceosome"/>
    <property type="evidence" value="ECO:0007669"/>
    <property type="project" value="InterPro"/>
</dbReference>
<evidence type="ECO:0008006" key="4">
    <source>
        <dbReference type="Google" id="ProtNLM"/>
    </source>
</evidence>
<organism evidence="2 3">
    <name type="scientific">Saccharomyces mikatae IFO 1815</name>
    <dbReference type="NCBI Taxonomy" id="226126"/>
    <lineage>
        <taxon>Eukaryota</taxon>
        <taxon>Fungi</taxon>
        <taxon>Dikarya</taxon>
        <taxon>Ascomycota</taxon>
        <taxon>Saccharomycotina</taxon>
        <taxon>Saccharomycetes</taxon>
        <taxon>Saccharomycetales</taxon>
        <taxon>Saccharomycetaceae</taxon>
        <taxon>Saccharomyces</taxon>
    </lineage>
</organism>
<evidence type="ECO:0000256" key="1">
    <source>
        <dbReference type="ARBA" id="ARBA00008626"/>
    </source>
</evidence>
<reference evidence="2" key="1">
    <citation type="submission" date="2022-10" db="EMBL/GenBank/DDBJ databases">
        <authorList>
            <person name="Byrne P K."/>
        </authorList>
    </citation>
    <scope>NUCLEOTIDE SEQUENCE</scope>
    <source>
        <strain evidence="2">IFO1815</strain>
    </source>
</reference>
<dbReference type="InterPro" id="IPR005345">
    <property type="entry name" value="PHF5"/>
</dbReference>
<gene>
    <name evidence="2" type="primary">SMKI16G2500</name>
    <name evidence="2" type="ORF">SMKI_16G2500</name>
</gene>
<dbReference type="PIRSF" id="PIRSF016468">
    <property type="entry name" value="PHF5"/>
    <property type="match status" value="1"/>
</dbReference>
<comment type="similarity">
    <text evidence="1">Belongs to the PHF5 family.</text>
</comment>
<dbReference type="GeneID" id="80921878"/>
<dbReference type="EMBL" id="OX365772">
    <property type="protein sequence ID" value="CAI4036953.1"/>
    <property type="molecule type" value="Genomic_DNA"/>
</dbReference>
<keyword evidence="3" id="KW-1185">Reference proteome</keyword>
<proteinExistence type="inferred from homology"/>
<sequence>MSRHQFDLIMCLKQPGVQTGLLCEKCDGKCPICDSYVRPKRKVRVCENCSFGKQAKNCIICNLNVGVSDAFYCWECCRLGKDKDGCPRILNIGSNKLDRHFEKKKKV</sequence>
<evidence type="ECO:0000313" key="3">
    <source>
        <dbReference type="Proteomes" id="UP001161438"/>
    </source>
</evidence>
<dbReference type="Proteomes" id="UP001161438">
    <property type="component" value="Chromosome 16"/>
</dbReference>
<dbReference type="RefSeq" id="XP_056080070.1">
    <property type="nucleotide sequence ID" value="XM_056226342.1"/>
</dbReference>